<feature type="transmembrane region" description="Helical" evidence="1">
    <location>
        <begin position="21"/>
        <end position="41"/>
    </location>
</feature>
<reference evidence="2 3" key="1">
    <citation type="submission" date="2006-01" db="EMBL/GenBank/DDBJ databases">
        <authorList>
            <person name="Hagstrom A."/>
            <person name="Ferriera S."/>
            <person name="Johnson J."/>
            <person name="Kravitz S."/>
            <person name="Halpern A."/>
            <person name="Remington K."/>
            <person name="Beeson K."/>
            <person name="Tran B."/>
            <person name="Rogers Y.-H."/>
            <person name="Friedman R."/>
            <person name="Venter J.C."/>
        </authorList>
    </citation>
    <scope>NUCLEOTIDE SEQUENCE [LARGE SCALE GENOMIC DNA]</scope>
    <source>
        <strain evidence="2 3">SKA53</strain>
    </source>
</reference>
<feature type="transmembrane region" description="Helical" evidence="1">
    <location>
        <begin position="53"/>
        <end position="78"/>
    </location>
</feature>
<accession>A3V5I4</accession>
<evidence type="ECO:0000256" key="1">
    <source>
        <dbReference type="SAM" id="Phobius"/>
    </source>
</evidence>
<keyword evidence="3" id="KW-1185">Reference proteome</keyword>
<evidence type="ECO:0000313" key="3">
    <source>
        <dbReference type="Proteomes" id="UP000004507"/>
    </source>
</evidence>
<dbReference type="HOGENOM" id="CLU_1155311_0_0_5"/>
<sequence>MKKYTIRHDKDEAKGAFRGDGRLAFGITLGVLGVVLAFIAFEFFAGVKDRSEYLHIAPLIISLLVAAGSTYFAAYALLEQRRAREASTDPVLIVHLGQRSDARELITFNVTNVGAGAALNVLLDVDEPDDDNDDRPKRNYLRQIFKPHHPFAVILQGNSIALDFALGWFLLGQECSGQIDREKPQHPLPPFQARLSYEDLAGGKYESEFTIDVRELRGLGASKSPEMRMVTALETIAKKS</sequence>
<comment type="caution">
    <text evidence="2">The sequence shown here is derived from an EMBL/GenBank/DDBJ whole genome shotgun (WGS) entry which is preliminary data.</text>
</comment>
<dbReference type="STRING" id="314232.SKA53_15181"/>
<keyword evidence="1" id="KW-1133">Transmembrane helix</keyword>
<dbReference type="OrthoDB" id="7862130at2"/>
<gene>
    <name evidence="2" type="ORF">SKA53_15181</name>
</gene>
<dbReference type="AlphaFoldDB" id="A3V5I4"/>
<keyword evidence="1" id="KW-0812">Transmembrane</keyword>
<name>A3V5I4_9RHOB</name>
<dbReference type="RefSeq" id="WP_007206975.1">
    <property type="nucleotide sequence ID" value="NZ_CH672414.1"/>
</dbReference>
<protein>
    <submittedName>
        <fullName evidence="2">Uncharacterized protein</fullName>
    </submittedName>
</protein>
<dbReference type="EMBL" id="AAMS01000004">
    <property type="protein sequence ID" value="EAQ06902.1"/>
    <property type="molecule type" value="Genomic_DNA"/>
</dbReference>
<keyword evidence="1" id="KW-0472">Membrane</keyword>
<organism evidence="2 3">
    <name type="scientific">Yoonia vestfoldensis SKA53</name>
    <dbReference type="NCBI Taxonomy" id="314232"/>
    <lineage>
        <taxon>Bacteria</taxon>
        <taxon>Pseudomonadati</taxon>
        <taxon>Pseudomonadota</taxon>
        <taxon>Alphaproteobacteria</taxon>
        <taxon>Rhodobacterales</taxon>
        <taxon>Paracoccaceae</taxon>
        <taxon>Yoonia</taxon>
    </lineage>
</organism>
<proteinExistence type="predicted"/>
<evidence type="ECO:0000313" key="2">
    <source>
        <dbReference type="EMBL" id="EAQ06902.1"/>
    </source>
</evidence>
<dbReference type="Proteomes" id="UP000004507">
    <property type="component" value="Unassembled WGS sequence"/>
</dbReference>